<evidence type="ECO:0000313" key="2">
    <source>
        <dbReference type="EMBL" id="CAK0881987.1"/>
    </source>
</evidence>
<evidence type="ECO:0000313" key="3">
    <source>
        <dbReference type="Proteomes" id="UP001189429"/>
    </source>
</evidence>
<name>A0ABN9W731_9DINO</name>
<sequence>MLCKSTEHPAYLPWELDGQMNVGLHQFSGRSPTRLAAARTERQRSGSAIWELASLLPSASTVRVLYTSSRPPRGGGGGGGREEGEEEEEEEEKEEKDEAEAERAAKKNCTRPSDAKQGEGGKAGQAPCVRIPRGRPAKRDCLAVSWNRCTVGTGCDGLRASAPSALVPVYD</sequence>
<reference evidence="2" key="1">
    <citation type="submission" date="2023-10" db="EMBL/GenBank/DDBJ databases">
        <authorList>
            <person name="Chen Y."/>
            <person name="Shah S."/>
            <person name="Dougan E. K."/>
            <person name="Thang M."/>
            <person name="Chan C."/>
        </authorList>
    </citation>
    <scope>NUCLEOTIDE SEQUENCE [LARGE SCALE GENOMIC DNA]</scope>
</reference>
<accession>A0ABN9W731</accession>
<feature type="region of interest" description="Disordered" evidence="1">
    <location>
        <begin position="66"/>
        <end position="131"/>
    </location>
</feature>
<dbReference type="EMBL" id="CAUYUJ010018253">
    <property type="protein sequence ID" value="CAK0881986.1"/>
    <property type="molecule type" value="Genomic_DNA"/>
</dbReference>
<proteinExistence type="predicted"/>
<protein>
    <submittedName>
        <fullName evidence="2">Uncharacterized protein</fullName>
    </submittedName>
</protein>
<keyword evidence="3" id="KW-1185">Reference proteome</keyword>
<dbReference type="EMBL" id="CAUYUJ010018253">
    <property type="protein sequence ID" value="CAK0881987.1"/>
    <property type="molecule type" value="Genomic_DNA"/>
</dbReference>
<comment type="caution">
    <text evidence="2">The sequence shown here is derived from an EMBL/GenBank/DDBJ whole genome shotgun (WGS) entry which is preliminary data.</text>
</comment>
<feature type="compositionally biased region" description="Acidic residues" evidence="1">
    <location>
        <begin position="83"/>
        <end position="100"/>
    </location>
</feature>
<organism evidence="2 3">
    <name type="scientific">Prorocentrum cordatum</name>
    <dbReference type="NCBI Taxonomy" id="2364126"/>
    <lineage>
        <taxon>Eukaryota</taxon>
        <taxon>Sar</taxon>
        <taxon>Alveolata</taxon>
        <taxon>Dinophyceae</taxon>
        <taxon>Prorocentrales</taxon>
        <taxon>Prorocentraceae</taxon>
        <taxon>Prorocentrum</taxon>
    </lineage>
</organism>
<dbReference type="Proteomes" id="UP001189429">
    <property type="component" value="Unassembled WGS sequence"/>
</dbReference>
<gene>
    <name evidence="2" type="ORF">PCOR1329_LOCUS64651</name>
</gene>
<evidence type="ECO:0000256" key="1">
    <source>
        <dbReference type="SAM" id="MobiDB-lite"/>
    </source>
</evidence>